<comment type="caution">
    <text evidence="3">The sequence shown here is derived from an EMBL/GenBank/DDBJ whole genome shotgun (WGS) entry which is preliminary data.</text>
</comment>
<dbReference type="Pfam" id="PF13942">
    <property type="entry name" value="Lipoprotein_20"/>
    <property type="match status" value="1"/>
</dbReference>
<accession>A0A3S7RZV3</accession>
<dbReference type="RefSeq" id="WP_118663433.1">
    <property type="nucleotide sequence ID" value="NZ_CP022725.1"/>
</dbReference>
<evidence type="ECO:0000313" key="4">
    <source>
        <dbReference type="Proteomes" id="UP000306393"/>
    </source>
</evidence>
<organism evidence="3 4">
    <name type="scientific">Erwinia persicina</name>
    <dbReference type="NCBI Taxonomy" id="55211"/>
    <lineage>
        <taxon>Bacteria</taxon>
        <taxon>Pseudomonadati</taxon>
        <taxon>Pseudomonadota</taxon>
        <taxon>Gammaproteobacteria</taxon>
        <taxon>Enterobacterales</taxon>
        <taxon>Erwiniaceae</taxon>
        <taxon>Erwinia</taxon>
    </lineage>
</organism>
<reference evidence="2 5" key="2">
    <citation type="journal article" date="2020" name="FEMS Microbiol. Ecol.">
        <title>Temporal dynamics of bacterial communities during seed development and maturation.</title>
        <authorList>
            <person name="Chesneau G."/>
            <person name="Torres-Cortes G."/>
            <person name="Briand M."/>
            <person name="Darrasse A."/>
            <person name="Preveaux A."/>
            <person name="Marais C."/>
            <person name="Jacques M.A."/>
            <person name="Shade A."/>
            <person name="Barret M."/>
        </authorList>
    </citation>
    <scope>NUCLEOTIDE SEQUENCE [LARGE SCALE GENOMIC DNA]</scope>
    <source>
        <strain evidence="2 5">CFBP13732</strain>
    </source>
</reference>
<evidence type="ECO:0000313" key="2">
    <source>
        <dbReference type="EMBL" id="MBD8106686.1"/>
    </source>
</evidence>
<evidence type="ECO:0000313" key="3">
    <source>
        <dbReference type="EMBL" id="TKJ93815.1"/>
    </source>
</evidence>
<dbReference type="Proteomes" id="UP000661012">
    <property type="component" value="Unassembled WGS sequence"/>
</dbReference>
<dbReference type="KEGG" id="epe:CI789_01375"/>
<keyword evidence="3" id="KW-0449">Lipoprotein</keyword>
<name>A0A3S7RZV3_9GAMM</name>
<dbReference type="PROSITE" id="PS51257">
    <property type="entry name" value="PROKAR_LIPOPROTEIN"/>
    <property type="match status" value="1"/>
</dbReference>
<reference evidence="3 4" key="1">
    <citation type="journal article" date="2019" name="Sci. Rep.">
        <title>Differences in resource use lead to coexistence of seed-transmitted microbial populations.</title>
        <authorList>
            <person name="Torres-Cortes G."/>
            <person name="Garcia B.J."/>
            <person name="Compant S."/>
            <person name="Rezki S."/>
            <person name="Jones P."/>
            <person name="Preveaux A."/>
            <person name="Briand M."/>
            <person name="Roulet A."/>
            <person name="Bouchez O."/>
            <person name="Jacobson D."/>
            <person name="Barret M."/>
        </authorList>
    </citation>
    <scope>NUCLEOTIDE SEQUENCE [LARGE SCALE GENOMIC DNA]</scope>
    <source>
        <strain evidence="3 4">CFBP13511</strain>
    </source>
</reference>
<dbReference type="GeneID" id="67475606"/>
<feature type="compositionally biased region" description="Polar residues" evidence="1">
    <location>
        <begin position="230"/>
        <end position="243"/>
    </location>
</feature>
<proteinExistence type="predicted"/>
<feature type="compositionally biased region" description="Basic and acidic residues" evidence="1">
    <location>
        <begin position="206"/>
        <end position="228"/>
    </location>
</feature>
<dbReference type="NCBIfam" id="NF007997">
    <property type="entry name" value="PRK10722.1"/>
    <property type="match status" value="1"/>
</dbReference>
<dbReference type="EMBL" id="JACYNN010000005">
    <property type="protein sequence ID" value="MBD8106686.1"/>
    <property type="molecule type" value="Genomic_DNA"/>
</dbReference>
<feature type="region of interest" description="Disordered" evidence="1">
    <location>
        <begin position="206"/>
        <end position="243"/>
    </location>
</feature>
<gene>
    <name evidence="3" type="primary">qseG</name>
    <name evidence="3" type="ORF">EpCFBP13511_04420</name>
    <name evidence="2" type="ORF">IFT93_09660</name>
</gene>
<protein>
    <submittedName>
        <fullName evidence="3">Two-component system QseEF-associated lipoprotein QseG</fullName>
    </submittedName>
</protein>
<dbReference type="OrthoDB" id="6485482at2"/>
<dbReference type="EMBL" id="QGAC01000003">
    <property type="protein sequence ID" value="TKJ93815.1"/>
    <property type="molecule type" value="Genomic_DNA"/>
</dbReference>
<sequence>MESSRFTAAVQHGHSGRFTVIVLLALSLLACSQPATQRAASRADIQVSEPDVKIVDYQMVACEHLWAFDDVAATENPLYWLRAIDCGIRLSAVDARAEARRWPGDNWQSAFKQAVLLNNGNVTPVERRAFLKRLDSFSYDYPASVRPLMMLWREGQGSLLQLSEERMRYAQLQESSDSQLDALRQKQMSLKSELVVTRRKLDTLTDIERRLSSRRSPDGPETNSHGDDTSVPTDNPSQDDANP</sequence>
<evidence type="ECO:0000313" key="5">
    <source>
        <dbReference type="Proteomes" id="UP000661012"/>
    </source>
</evidence>
<dbReference type="Proteomes" id="UP000306393">
    <property type="component" value="Unassembled WGS sequence"/>
</dbReference>
<dbReference type="InterPro" id="IPR025262">
    <property type="entry name" value="QseG"/>
</dbReference>
<evidence type="ECO:0000256" key="1">
    <source>
        <dbReference type="SAM" id="MobiDB-lite"/>
    </source>
</evidence>
<dbReference type="AlphaFoldDB" id="A0A3S7RZV3"/>
<keyword evidence="5" id="KW-1185">Reference proteome</keyword>
<dbReference type="STRING" id="1219360.GCA_001571305_02158"/>